<dbReference type="AlphaFoldDB" id="A0A7J7GPN9"/>
<evidence type="ECO:0000313" key="2">
    <source>
        <dbReference type="Proteomes" id="UP000593564"/>
    </source>
</evidence>
<name>A0A7J7GPN9_CAMSI</name>
<sequence length="64" mass="7376">MPKLERVKVPTCTNNITQLHFLLKEVYKSKTPHSSLQIQNIKNLNCTHGAEVAWPGQIKIQLMY</sequence>
<gene>
    <name evidence="1" type="ORF">HYC85_020411</name>
</gene>
<proteinExistence type="predicted"/>
<dbReference type="EMBL" id="JACBKZ010000009">
    <property type="protein sequence ID" value="KAF5942769.1"/>
    <property type="molecule type" value="Genomic_DNA"/>
</dbReference>
<organism evidence="1 2">
    <name type="scientific">Camellia sinensis</name>
    <name type="common">Tea plant</name>
    <name type="synonym">Thea sinensis</name>
    <dbReference type="NCBI Taxonomy" id="4442"/>
    <lineage>
        <taxon>Eukaryota</taxon>
        <taxon>Viridiplantae</taxon>
        <taxon>Streptophyta</taxon>
        <taxon>Embryophyta</taxon>
        <taxon>Tracheophyta</taxon>
        <taxon>Spermatophyta</taxon>
        <taxon>Magnoliopsida</taxon>
        <taxon>eudicotyledons</taxon>
        <taxon>Gunneridae</taxon>
        <taxon>Pentapetalae</taxon>
        <taxon>asterids</taxon>
        <taxon>Ericales</taxon>
        <taxon>Theaceae</taxon>
        <taxon>Camellia</taxon>
    </lineage>
</organism>
<evidence type="ECO:0000313" key="1">
    <source>
        <dbReference type="EMBL" id="KAF5942769.1"/>
    </source>
</evidence>
<accession>A0A7J7GPN9</accession>
<dbReference type="Proteomes" id="UP000593564">
    <property type="component" value="Unassembled WGS sequence"/>
</dbReference>
<reference evidence="2" key="1">
    <citation type="journal article" date="2020" name="Nat. Commun.">
        <title>Genome assembly of wild tea tree DASZ reveals pedigree and selection history of tea varieties.</title>
        <authorList>
            <person name="Zhang W."/>
            <person name="Zhang Y."/>
            <person name="Qiu H."/>
            <person name="Guo Y."/>
            <person name="Wan H."/>
            <person name="Zhang X."/>
            <person name="Scossa F."/>
            <person name="Alseekh S."/>
            <person name="Zhang Q."/>
            <person name="Wang P."/>
            <person name="Xu L."/>
            <person name="Schmidt M.H."/>
            <person name="Jia X."/>
            <person name="Li D."/>
            <person name="Zhu A."/>
            <person name="Guo F."/>
            <person name="Chen W."/>
            <person name="Ni D."/>
            <person name="Usadel B."/>
            <person name="Fernie A.R."/>
            <person name="Wen W."/>
        </authorList>
    </citation>
    <scope>NUCLEOTIDE SEQUENCE [LARGE SCALE GENOMIC DNA]</scope>
    <source>
        <strain evidence="2">cv. G240</strain>
    </source>
</reference>
<reference evidence="1 2" key="2">
    <citation type="submission" date="2020-07" db="EMBL/GenBank/DDBJ databases">
        <title>Genome assembly of wild tea tree DASZ reveals pedigree and selection history of tea varieties.</title>
        <authorList>
            <person name="Zhang W."/>
        </authorList>
    </citation>
    <scope>NUCLEOTIDE SEQUENCE [LARGE SCALE GENOMIC DNA]</scope>
    <source>
        <strain evidence="2">cv. G240</strain>
        <tissue evidence="1">Leaf</tissue>
    </source>
</reference>
<comment type="caution">
    <text evidence="1">The sequence shown here is derived from an EMBL/GenBank/DDBJ whole genome shotgun (WGS) entry which is preliminary data.</text>
</comment>
<keyword evidence="2" id="KW-1185">Reference proteome</keyword>
<protein>
    <submittedName>
        <fullName evidence="1">Uncharacterized protein</fullName>
    </submittedName>
</protein>